<feature type="transmembrane region" description="Helical" evidence="10">
    <location>
        <begin position="77"/>
        <end position="96"/>
    </location>
</feature>
<keyword evidence="8 10" id="KW-0675">Receptor</keyword>
<evidence type="ECO:0000256" key="9">
    <source>
        <dbReference type="ARBA" id="ARBA00023224"/>
    </source>
</evidence>
<evidence type="ECO:0000256" key="7">
    <source>
        <dbReference type="ARBA" id="ARBA00023136"/>
    </source>
</evidence>
<comment type="caution">
    <text evidence="11">The sequence shown here is derived from an EMBL/GenBank/DDBJ whole genome shotgun (WGS) entry which is preliminary data.</text>
</comment>
<dbReference type="EMBL" id="CAJHJT010000056">
    <property type="protein sequence ID" value="CAD7012964.1"/>
    <property type="molecule type" value="Genomic_DNA"/>
</dbReference>
<keyword evidence="9 10" id="KW-0807">Transducer</keyword>
<comment type="similarity">
    <text evidence="10">Belongs to the insect chemoreceptor superfamily. Heteromeric odorant receptor channel (TC 1.A.69) family.</text>
</comment>
<name>A0A811VD79_CERCA</name>
<dbReference type="PANTHER" id="PTHR21137:SF26">
    <property type="entry name" value="ODORANT RECEPTOR 10A-RELATED"/>
    <property type="match status" value="1"/>
</dbReference>
<keyword evidence="3 10" id="KW-0716">Sensory transduction</keyword>
<keyword evidence="2" id="KW-1003">Cell membrane</keyword>
<comment type="subcellular location">
    <subcellularLocation>
        <location evidence="1 10">Cell membrane</location>
        <topology evidence="1 10">Multi-pass membrane protein</topology>
    </subcellularLocation>
</comment>
<dbReference type="GO" id="GO:0007165">
    <property type="term" value="P:signal transduction"/>
    <property type="evidence" value="ECO:0007669"/>
    <property type="project" value="UniProtKB-KW"/>
</dbReference>
<dbReference type="GO" id="GO:0005886">
    <property type="term" value="C:plasma membrane"/>
    <property type="evidence" value="ECO:0007669"/>
    <property type="project" value="UniProtKB-SubCell"/>
</dbReference>
<dbReference type="PANTHER" id="PTHR21137">
    <property type="entry name" value="ODORANT RECEPTOR"/>
    <property type="match status" value="1"/>
</dbReference>
<evidence type="ECO:0000313" key="12">
    <source>
        <dbReference type="Proteomes" id="UP000606786"/>
    </source>
</evidence>
<feature type="transmembrane region" description="Helical" evidence="10">
    <location>
        <begin position="44"/>
        <end position="65"/>
    </location>
</feature>
<evidence type="ECO:0000256" key="3">
    <source>
        <dbReference type="ARBA" id="ARBA00022606"/>
    </source>
</evidence>
<dbReference type="OrthoDB" id="6765072at2759"/>
<evidence type="ECO:0000256" key="10">
    <source>
        <dbReference type="RuleBase" id="RU351113"/>
    </source>
</evidence>
<comment type="caution">
    <text evidence="10">Lacks conserved residue(s) required for the propagation of feature annotation.</text>
</comment>
<evidence type="ECO:0000256" key="2">
    <source>
        <dbReference type="ARBA" id="ARBA00022475"/>
    </source>
</evidence>
<organism evidence="11 12">
    <name type="scientific">Ceratitis capitata</name>
    <name type="common">Mediterranean fruit fly</name>
    <name type="synonym">Tephritis capitata</name>
    <dbReference type="NCBI Taxonomy" id="7213"/>
    <lineage>
        <taxon>Eukaryota</taxon>
        <taxon>Metazoa</taxon>
        <taxon>Ecdysozoa</taxon>
        <taxon>Arthropoda</taxon>
        <taxon>Hexapoda</taxon>
        <taxon>Insecta</taxon>
        <taxon>Pterygota</taxon>
        <taxon>Neoptera</taxon>
        <taxon>Endopterygota</taxon>
        <taxon>Diptera</taxon>
        <taxon>Brachycera</taxon>
        <taxon>Muscomorpha</taxon>
        <taxon>Tephritoidea</taxon>
        <taxon>Tephritidae</taxon>
        <taxon>Ceratitis</taxon>
        <taxon>Ceratitis</taxon>
    </lineage>
</organism>
<feature type="transmembrane region" description="Helical" evidence="10">
    <location>
        <begin position="306"/>
        <end position="329"/>
    </location>
</feature>
<feature type="transmembrane region" description="Helical" evidence="10">
    <location>
        <begin position="280"/>
        <end position="300"/>
    </location>
</feature>
<dbReference type="GO" id="GO:0004984">
    <property type="term" value="F:olfactory receptor activity"/>
    <property type="evidence" value="ECO:0007669"/>
    <property type="project" value="InterPro"/>
</dbReference>
<keyword evidence="5 10" id="KW-0552">Olfaction</keyword>
<dbReference type="Proteomes" id="UP000606786">
    <property type="component" value="Unassembled WGS sequence"/>
</dbReference>
<evidence type="ECO:0000256" key="6">
    <source>
        <dbReference type="ARBA" id="ARBA00022989"/>
    </source>
</evidence>
<sequence>MKFKFLSRTFPLRDYYFYVPQLCLGSMGFWPMDTCRQQAANVGAWMNLIILAIGVFTEIHAGCTVLRTDLELALDTLCPAGTSAVTLLKMTLIYYYRQDLAWVLERMRSLVYERDVSINPIKKRIIRAHAVMAARLNFIPFVMGFITCTSYNLKPLLITLILYMQGQQPMWKLPFNMTMPAFLLRAPYFPFTYIFTAYTGYITIFMYGGCDAFYFEFCSNAAALLKLLQEDLKSIVSFGGREEQLVFTAQESTLLEWRLVRFIMRHNDIIELTRFFCKRYTIITLAHFVSAGLVIGASIFDLMTFTGFGIVIYIAYTIAVLGQLFIYCYGGSLVAESSVQLATVAFGCDWYACNPKLRRYVLMIIIRSQRAISMSVPFFSPSLITFTSILQTSGSIIALASSFK</sequence>
<dbReference type="AlphaFoldDB" id="A0A811VD79"/>
<dbReference type="Pfam" id="PF02949">
    <property type="entry name" value="7tm_6"/>
    <property type="match status" value="1"/>
</dbReference>
<evidence type="ECO:0000256" key="1">
    <source>
        <dbReference type="ARBA" id="ARBA00004651"/>
    </source>
</evidence>
<evidence type="ECO:0000313" key="11">
    <source>
        <dbReference type="EMBL" id="CAD7012964.1"/>
    </source>
</evidence>
<proteinExistence type="inferred from homology"/>
<dbReference type="InterPro" id="IPR004117">
    <property type="entry name" value="7tm6_olfct_rcpt"/>
</dbReference>
<evidence type="ECO:0000256" key="4">
    <source>
        <dbReference type="ARBA" id="ARBA00022692"/>
    </source>
</evidence>
<evidence type="ECO:0000256" key="8">
    <source>
        <dbReference type="ARBA" id="ARBA00023170"/>
    </source>
</evidence>
<feature type="transmembrane region" description="Helical" evidence="10">
    <location>
        <begin position="15"/>
        <end position="32"/>
    </location>
</feature>
<accession>A0A811VD79</accession>
<keyword evidence="4 10" id="KW-0812">Transmembrane</keyword>
<reference evidence="11" key="1">
    <citation type="submission" date="2020-11" db="EMBL/GenBank/DDBJ databases">
        <authorList>
            <person name="Whitehead M."/>
        </authorList>
    </citation>
    <scope>NUCLEOTIDE SEQUENCE</scope>
    <source>
        <strain evidence="11">EGII</strain>
    </source>
</reference>
<dbReference type="GO" id="GO:0005549">
    <property type="term" value="F:odorant binding"/>
    <property type="evidence" value="ECO:0007669"/>
    <property type="project" value="InterPro"/>
</dbReference>
<gene>
    <name evidence="11" type="ORF">CCAP1982_LOCUS21055</name>
</gene>
<keyword evidence="7 10" id="KW-0472">Membrane</keyword>
<protein>
    <recommendedName>
        <fullName evidence="10">Odorant receptor</fullName>
    </recommendedName>
</protein>
<keyword evidence="6 10" id="KW-1133">Transmembrane helix</keyword>
<keyword evidence="12" id="KW-1185">Reference proteome</keyword>
<feature type="transmembrane region" description="Helical" evidence="10">
    <location>
        <begin position="138"/>
        <end position="163"/>
    </location>
</feature>
<evidence type="ECO:0000256" key="5">
    <source>
        <dbReference type="ARBA" id="ARBA00022725"/>
    </source>
</evidence>